<dbReference type="SUPFAM" id="SSF51735">
    <property type="entry name" value="NAD(P)-binding Rossmann-fold domains"/>
    <property type="match status" value="1"/>
</dbReference>
<keyword evidence="2" id="KW-0560">Oxidoreductase</keyword>
<protein>
    <submittedName>
        <fullName evidence="5">Secondary metabolism biosynthetic enzyme</fullName>
    </submittedName>
</protein>
<keyword evidence="3" id="KW-0732">Signal</keyword>
<sequence>MYRMLFTNVLLTLASFGTALAAINDPGDNAEKLAPRAEFREILRRGVDQEGGVSQKGGINQKWGDGGFGGGGVPWVQPPFNDPYGRQPGPPITTAPGSCDNDNDCPRLCTAAYGNTFNDQGTQCCWWGGCACSGSCNAQGGLNECDADNDCPRRCEERLGFRPPGASSSKSFLPIPFTIMDLLQHLTKTVHRTSYPAISPTNPANSAAGKTIVISGGAQGIGYAIARGFSAAGAATVVLLARRQEALDAASARLRAENAAAQRQTDVWTYLLDIRDAAAAAAVFAAIRTRLNATATAAAEPCDADALVTSAARLDQGDGLLDFDPQTVRDSFETNVLGNLNLVRAFLAPEAPAVPIPNAFVGRTKDMSGAPVPVREKVVLDVSSAAGYLHIPGQAIYGPSKLAFTRMMAHLQTEVDQLQGKPVRIHSFNPGTIYTPGAKAIGLEGVELPWDDESLPEGFAVWLASPAAAFLKGRLVLSCWDVEELLALKKRFEEDPNLCTVAYQL</sequence>
<evidence type="ECO:0000256" key="3">
    <source>
        <dbReference type="SAM" id="SignalP"/>
    </source>
</evidence>
<feature type="signal peptide" evidence="3">
    <location>
        <begin position="1"/>
        <end position="21"/>
    </location>
</feature>
<comment type="caution">
    <text evidence="5">The sequence shown here is derived from an EMBL/GenBank/DDBJ whole genome shotgun (WGS) entry which is preliminary data.</text>
</comment>
<keyword evidence="6" id="KW-1185">Reference proteome</keyword>
<dbReference type="SMART" id="SM00822">
    <property type="entry name" value="PKS_KR"/>
    <property type="match status" value="1"/>
</dbReference>
<dbReference type="InterPro" id="IPR057326">
    <property type="entry name" value="KR_dom"/>
</dbReference>
<reference evidence="5 6" key="1">
    <citation type="submission" date="2024-02" db="EMBL/GenBank/DDBJ databases">
        <title>De novo assembly and annotation of 12 fungi associated with fruit tree decline syndrome in Ontario, Canada.</title>
        <authorList>
            <person name="Sulman M."/>
            <person name="Ellouze W."/>
            <person name="Ilyukhin E."/>
        </authorList>
    </citation>
    <scope>NUCLEOTIDE SEQUENCE [LARGE SCALE GENOMIC DNA]</scope>
    <source>
        <strain evidence="5 6">M1-105</strain>
    </source>
</reference>
<proteinExistence type="inferred from homology"/>
<dbReference type="Proteomes" id="UP001521116">
    <property type="component" value="Unassembled WGS sequence"/>
</dbReference>
<name>A0ABR3SKH9_9PEZI</name>
<feature type="chain" id="PRO_5047368635" evidence="3">
    <location>
        <begin position="22"/>
        <end position="505"/>
    </location>
</feature>
<dbReference type="CDD" id="cd05233">
    <property type="entry name" value="SDR_c"/>
    <property type="match status" value="1"/>
</dbReference>
<gene>
    <name evidence="5" type="ORF">SLS56_008333</name>
</gene>
<accession>A0ABR3SKH9</accession>
<evidence type="ECO:0000256" key="1">
    <source>
        <dbReference type="ARBA" id="ARBA00006484"/>
    </source>
</evidence>
<evidence type="ECO:0000259" key="4">
    <source>
        <dbReference type="SMART" id="SM00822"/>
    </source>
</evidence>
<dbReference type="PANTHER" id="PTHR42901">
    <property type="entry name" value="ALCOHOL DEHYDROGENASE"/>
    <property type="match status" value="1"/>
</dbReference>
<evidence type="ECO:0000313" key="5">
    <source>
        <dbReference type="EMBL" id="KAL1623333.1"/>
    </source>
</evidence>
<dbReference type="InterPro" id="IPR002347">
    <property type="entry name" value="SDR_fam"/>
</dbReference>
<evidence type="ECO:0000313" key="6">
    <source>
        <dbReference type="Proteomes" id="UP001521116"/>
    </source>
</evidence>
<dbReference type="Gene3D" id="3.40.50.720">
    <property type="entry name" value="NAD(P)-binding Rossmann-like Domain"/>
    <property type="match status" value="1"/>
</dbReference>
<dbReference type="EMBL" id="JAJVDC020000121">
    <property type="protein sequence ID" value="KAL1623333.1"/>
    <property type="molecule type" value="Genomic_DNA"/>
</dbReference>
<feature type="domain" description="Ketoreductase" evidence="4">
    <location>
        <begin position="210"/>
        <end position="436"/>
    </location>
</feature>
<dbReference type="Pfam" id="PF00106">
    <property type="entry name" value="adh_short"/>
    <property type="match status" value="2"/>
</dbReference>
<comment type="similarity">
    <text evidence="1">Belongs to the short-chain dehydrogenases/reductases (SDR) family.</text>
</comment>
<dbReference type="InterPro" id="IPR036291">
    <property type="entry name" value="NAD(P)-bd_dom_sf"/>
</dbReference>
<evidence type="ECO:0000256" key="2">
    <source>
        <dbReference type="ARBA" id="ARBA00023002"/>
    </source>
</evidence>
<dbReference type="PRINTS" id="PR00081">
    <property type="entry name" value="GDHRDH"/>
</dbReference>
<organism evidence="5 6">
    <name type="scientific">Neofusicoccum ribis</name>
    <dbReference type="NCBI Taxonomy" id="45134"/>
    <lineage>
        <taxon>Eukaryota</taxon>
        <taxon>Fungi</taxon>
        <taxon>Dikarya</taxon>
        <taxon>Ascomycota</taxon>
        <taxon>Pezizomycotina</taxon>
        <taxon>Dothideomycetes</taxon>
        <taxon>Dothideomycetes incertae sedis</taxon>
        <taxon>Botryosphaeriales</taxon>
        <taxon>Botryosphaeriaceae</taxon>
        <taxon>Neofusicoccum</taxon>
    </lineage>
</organism>
<dbReference type="PANTHER" id="PTHR42901:SF1">
    <property type="entry name" value="ALCOHOL DEHYDROGENASE"/>
    <property type="match status" value="1"/>
</dbReference>